<accession>A0ABY6KV79</accession>
<proteinExistence type="predicted"/>
<name>A0ABY6KV79_9ARAC</name>
<evidence type="ECO:0000313" key="2">
    <source>
        <dbReference type="EMBL" id="UYV72061.1"/>
    </source>
</evidence>
<reference evidence="2 3" key="1">
    <citation type="submission" date="2022-01" db="EMBL/GenBank/DDBJ databases">
        <title>A chromosomal length assembly of Cordylochernes scorpioides.</title>
        <authorList>
            <person name="Zeh D."/>
            <person name="Zeh J."/>
        </authorList>
    </citation>
    <scope>NUCLEOTIDE SEQUENCE [LARGE SCALE GENOMIC DNA]</scope>
    <source>
        <strain evidence="2">IN4F17</strain>
        <tissue evidence="2">Whole Body</tissue>
    </source>
</reference>
<protein>
    <submittedName>
        <fullName evidence="2">Uncharacterized protein</fullName>
    </submittedName>
</protein>
<organism evidence="2 3">
    <name type="scientific">Cordylochernes scorpioides</name>
    <dbReference type="NCBI Taxonomy" id="51811"/>
    <lineage>
        <taxon>Eukaryota</taxon>
        <taxon>Metazoa</taxon>
        <taxon>Ecdysozoa</taxon>
        <taxon>Arthropoda</taxon>
        <taxon>Chelicerata</taxon>
        <taxon>Arachnida</taxon>
        <taxon>Pseudoscorpiones</taxon>
        <taxon>Cheliferoidea</taxon>
        <taxon>Chernetidae</taxon>
        <taxon>Cordylochernes</taxon>
    </lineage>
</organism>
<keyword evidence="3" id="KW-1185">Reference proteome</keyword>
<sequence length="183" mass="20238">MATMEVLSQSQLSMTNQQPITFKHDQLIANQQKARGRIFTNEKSRELMTMISDKKLKRSECLHPPGQVWAASLRRGQLHLPASSSRSDGALLAQHQQAHAQSCVLLQGFCGEHAGDLLPGQHLQTLGPDPGAQRRTHQCPADRSPSQHPSPPVPEKPQEDHDPPQPHQVSLCERLALVNNLLV</sequence>
<gene>
    <name evidence="2" type="ORF">LAZ67_9001709</name>
</gene>
<evidence type="ECO:0000313" key="3">
    <source>
        <dbReference type="Proteomes" id="UP001235939"/>
    </source>
</evidence>
<evidence type="ECO:0000256" key="1">
    <source>
        <dbReference type="SAM" id="MobiDB-lite"/>
    </source>
</evidence>
<feature type="region of interest" description="Disordered" evidence="1">
    <location>
        <begin position="121"/>
        <end position="167"/>
    </location>
</feature>
<dbReference type="Proteomes" id="UP001235939">
    <property type="component" value="Chromosome 09"/>
</dbReference>
<dbReference type="EMBL" id="CP092871">
    <property type="protein sequence ID" value="UYV72061.1"/>
    <property type="molecule type" value="Genomic_DNA"/>
</dbReference>